<sequence length="1405" mass="156495">MSWNLSEKGMNTVKYLLLLLLLAGTILPAEGTVATPVPRLMVESPGRSEYLLNGLWHFKPFDRMPGQRESARDSGYYMRVPGEWFNFLGKTDQLTDSGGKILPAFPFPAGKRWPDAEIYGLYELHFSTPLEFQGKRVILNLAGIQFQGDIFFNDHRLGTQHVYENNFYDVTELLTEQKTNVVKIALRPFLEVPNAFGNPGVTRRLTHGGIMHDVRLFVLEHSVMARYALIDTTREPRRAKVKVRLENYGGPRCAEAQLTLHSDGLPRKTVTRKIELPTGRSYAELELPLDGIEFWEPEAPKLHRLDFRLNESGKIIASIPETITGFREVRLEGTRLLVNGVARTLFGESGSRLDLLMNQCTGVYPAQQLSSMRAMGFNYVNMLDFPTQEPILAAADRIGIFLGPVIKQDADLIFKKHAAFPGLTRLDGKTIPEDEFARFRKQFTDLSEYYATHPSVLAYVRMFNWLCDCELAYNPHLAGRREHSSDERAAFADRILAETGAIDPTRLNYLHHAGGRGPIYTHNRYWNCAVPLQEKADFPKLWAADRSPDKMPFFVTEGNLFPGWPSLYPKWGNSPRNPAWRGLYGPYAVREISALDLGAAAYYLPADERAIRPAHIRSLITQAGAMRHYGTLGHMMHTDSYCGYEPGKMIDTADELSDNVPGFVSINHLWRHQHPSTRLTSLGEAMLHAFSSNTFYLMGPPDAPTTAPHNEYGGRTIERTMFVINESGIRRELDFDITLTGDDGTVWWRNPLTVDAVPGFRKQFVLRLPLPEVKKRTGCTLRVRMASVPGRTAEQQTRLAVFPERKPEPLKGTVAVFDPEHSLDMLLKRCDSDTATLLEQLESLDAVDAILVGRSGLNLRFGELAKKLDIGSFLNRGGRIVVFEQAGEKLLNLTLDARRARNVFPALPAHPLLTGLEAEDLSNWQGGSSLLKAFPPAPAGFHWSEPIVTSVDGIVASYPVEKPHVGNFIPILESGFDLQFTPLLELHHGSGRVWFCQLDLTNRIGLDPAATLLAENLLKLALEPSERKPVRAGYAGNETGRAFLSGLGRSTKAFRPGDTLLILGPEADRQLTAGAVESHLRSGGTVLTLPGAPAALLPIRPEPAVFEGVNGFSSWEEARQNRLPASLSDLFFRTPVQLPGWRFAGGTGSPLLGEVPFGSGRIICCNLPTELPAENIYRMKPVRLWSVLLTSLGLQDESFDAGEMLASAGASMFVPLGGSADFRLDPDDIGLKDNWYLPNSAVNRNEWRKITVPGAWEKTPFLENFGPPNPPPAAPEYDGIAFYRFEVMIPEYLRGRKCILNLGVVDDFDTTFFNGRKIGGMNAAFGPQTYTTNRVYRVPEQLIRYGQTNTITVRVEDNAGAGGIVHGKLRLEFTSGQNKTAKSAYLPGQSIFEIFGTTPYYNEQW</sequence>
<accession>A0A844G5B3</accession>
<evidence type="ECO:0000256" key="1">
    <source>
        <dbReference type="ARBA" id="ARBA00007401"/>
    </source>
</evidence>
<dbReference type="EMBL" id="VUNS01000028">
    <property type="protein sequence ID" value="MST99040.1"/>
    <property type="molecule type" value="Genomic_DNA"/>
</dbReference>
<dbReference type="SUPFAM" id="SSF51445">
    <property type="entry name" value="(Trans)glycosidases"/>
    <property type="match status" value="1"/>
</dbReference>
<evidence type="ECO:0000313" key="4">
    <source>
        <dbReference type="Proteomes" id="UP000435649"/>
    </source>
</evidence>
<organism evidence="3 4">
    <name type="scientific">Victivallis lenta</name>
    <dbReference type="NCBI Taxonomy" id="2606640"/>
    <lineage>
        <taxon>Bacteria</taxon>
        <taxon>Pseudomonadati</taxon>
        <taxon>Lentisphaerota</taxon>
        <taxon>Lentisphaeria</taxon>
        <taxon>Victivallales</taxon>
        <taxon>Victivallaceae</taxon>
        <taxon>Victivallis</taxon>
    </lineage>
</organism>
<dbReference type="SUPFAM" id="SSF49785">
    <property type="entry name" value="Galactose-binding domain-like"/>
    <property type="match status" value="2"/>
</dbReference>
<dbReference type="InterPro" id="IPR008979">
    <property type="entry name" value="Galactose-bd-like_sf"/>
</dbReference>
<comment type="caution">
    <text evidence="3">The sequence shown here is derived from an EMBL/GenBank/DDBJ whole genome shotgun (WGS) entry which is preliminary data.</text>
</comment>
<dbReference type="Pfam" id="PF00703">
    <property type="entry name" value="Glyco_hydro_2"/>
    <property type="match status" value="1"/>
</dbReference>
<dbReference type="SUPFAM" id="SSF49303">
    <property type="entry name" value="beta-Galactosidase/glucuronidase domain"/>
    <property type="match status" value="1"/>
</dbReference>
<dbReference type="InterPro" id="IPR051913">
    <property type="entry name" value="GH2_Domain-Containing"/>
</dbReference>
<dbReference type="GO" id="GO:0004553">
    <property type="term" value="F:hydrolase activity, hydrolyzing O-glycosyl compounds"/>
    <property type="evidence" value="ECO:0007669"/>
    <property type="project" value="InterPro"/>
</dbReference>
<dbReference type="PANTHER" id="PTHR42732">
    <property type="entry name" value="BETA-GALACTOSIDASE"/>
    <property type="match status" value="1"/>
</dbReference>
<dbReference type="Proteomes" id="UP000435649">
    <property type="component" value="Unassembled WGS sequence"/>
</dbReference>
<feature type="domain" description="Glycoside hydrolase family 2 immunoglobulin-like beta-sandwich" evidence="2">
    <location>
        <begin position="233"/>
        <end position="327"/>
    </location>
</feature>
<reference evidence="3 4" key="1">
    <citation type="submission" date="2019-08" db="EMBL/GenBank/DDBJ databases">
        <title>In-depth cultivation of the pig gut microbiome towards novel bacterial diversity and tailored functional studies.</title>
        <authorList>
            <person name="Wylensek D."/>
            <person name="Hitch T.C.A."/>
            <person name="Clavel T."/>
        </authorList>
    </citation>
    <scope>NUCLEOTIDE SEQUENCE [LARGE SCALE GENOMIC DNA]</scope>
    <source>
        <strain evidence="3 4">BBE-744-WT-12</strain>
    </source>
</reference>
<dbReference type="PANTHER" id="PTHR42732:SF1">
    <property type="entry name" value="BETA-MANNOSIDASE"/>
    <property type="match status" value="1"/>
</dbReference>
<evidence type="ECO:0000259" key="2">
    <source>
        <dbReference type="Pfam" id="PF00703"/>
    </source>
</evidence>
<dbReference type="GO" id="GO:0005975">
    <property type="term" value="P:carbohydrate metabolic process"/>
    <property type="evidence" value="ECO:0007669"/>
    <property type="project" value="InterPro"/>
</dbReference>
<protein>
    <recommendedName>
        <fullName evidence="2">Glycoside hydrolase family 2 immunoglobulin-like beta-sandwich domain-containing protein</fullName>
    </recommendedName>
</protein>
<evidence type="ECO:0000313" key="3">
    <source>
        <dbReference type="EMBL" id="MST99040.1"/>
    </source>
</evidence>
<proteinExistence type="inferred from homology"/>
<dbReference type="Gene3D" id="3.20.20.80">
    <property type="entry name" value="Glycosidases"/>
    <property type="match status" value="1"/>
</dbReference>
<gene>
    <name evidence="3" type="ORF">FYJ85_18560</name>
</gene>
<name>A0A844G5B3_9BACT</name>
<comment type="similarity">
    <text evidence="1">Belongs to the glycosyl hydrolase 2 family.</text>
</comment>
<dbReference type="Gene3D" id="2.60.120.260">
    <property type="entry name" value="Galactose-binding domain-like"/>
    <property type="match status" value="2"/>
</dbReference>
<dbReference type="InterPro" id="IPR006102">
    <property type="entry name" value="Ig-like_GH2"/>
</dbReference>
<keyword evidence="4" id="KW-1185">Reference proteome</keyword>
<dbReference type="InterPro" id="IPR036156">
    <property type="entry name" value="Beta-gal/glucu_dom_sf"/>
</dbReference>
<dbReference type="InterPro" id="IPR017853">
    <property type="entry name" value="GH"/>
</dbReference>